<reference evidence="4 5" key="1">
    <citation type="submission" date="2019-09" db="EMBL/GenBank/DDBJ databases">
        <authorList>
            <person name="Chen X.-Y."/>
        </authorList>
    </citation>
    <scope>NUCLEOTIDE SEQUENCE [LARGE SCALE GENOMIC DNA]</scope>
    <source>
        <strain evidence="4 5">NY5</strain>
    </source>
</reference>
<evidence type="ECO:0000259" key="3">
    <source>
        <dbReference type="Pfam" id="PF07705"/>
    </source>
</evidence>
<dbReference type="AlphaFoldDB" id="A0A5B0WS44"/>
<keyword evidence="2" id="KW-0732">Signal</keyword>
<sequence length="693" mass="74813">MAKAISSISVAMAIAATGVSAQTYEVEHVFSVDDLQVDFRGTTFGPAGTASDEDAICGIAGGAACPPEISPVTDKEGITLYPVDTEFGFDVVPFLGAQAKSVESPRDYKEGFVGNIEDGGDVVGIKVSNAETATYKVKPPLGTWCQGLGGTSVKCSTEHYTVLEHALSCNEVIPYFFYDFDAGIQLINSFPDGSDSFDCAQAALDDNLLIIDDGVPGDRLTSVVPGEQMDANDNTTVRFDIAASSDYSVTLKDDGKPLYRWGGLIKRPNDVRLYARLPLPDAWKERDAGGELVNDFAVTSALLYVDHWITNNPNDQLRPEDLENEAATGRKPSYFIEDGYWKSLKDCYEGDGDYLDSDEGSQDPQPIGAGTIFKNPDFALDPGDVPGSAPTDKPFAFSADLVGGFSNGYYTTIDRDPFEWSYVDADATDTFDFVGSPVPLSAEELEARNLALVSGPRWRLKANKFGQDIPGLEIPAIECSAPPFTNANIRYEVGTRVTTVINLLDWDEEEGPSPLATSRGWVEKNDYVEEGDSPEGTVVSTNGLPMTEDFDLAVYIKGDRKPTALYSARLVIDAEGGPVDPPEDPEIGPEDLSLSDPGAPDAVKVGVERTVEVLVNNSAEIAAVDVASVRFLADGELVQEVAVRPIEPASSRRAKFKWTADEPPRTIEWTMELVFDGEVIDTVTDTTIVRPAD</sequence>
<dbReference type="Proteomes" id="UP000323708">
    <property type="component" value="Unassembled WGS sequence"/>
</dbReference>
<feature type="domain" description="CARDB" evidence="3">
    <location>
        <begin position="591"/>
        <end position="676"/>
    </location>
</feature>
<evidence type="ECO:0000256" key="2">
    <source>
        <dbReference type="SAM" id="SignalP"/>
    </source>
</evidence>
<gene>
    <name evidence="4" type="ORF">F0M18_16215</name>
</gene>
<feature type="region of interest" description="Disordered" evidence="1">
    <location>
        <begin position="575"/>
        <end position="596"/>
    </location>
</feature>
<dbReference type="InterPro" id="IPR013783">
    <property type="entry name" value="Ig-like_fold"/>
</dbReference>
<proteinExistence type="predicted"/>
<dbReference type="Pfam" id="PF07705">
    <property type="entry name" value="CARDB"/>
    <property type="match status" value="1"/>
</dbReference>
<accession>A0A5B0WS44</accession>
<dbReference type="InterPro" id="IPR011635">
    <property type="entry name" value="CARDB"/>
</dbReference>
<dbReference type="EMBL" id="VTUX01000008">
    <property type="protein sequence ID" value="KAA1189267.1"/>
    <property type="molecule type" value="Genomic_DNA"/>
</dbReference>
<organism evidence="4 5">
    <name type="scientific">Pseudohalioglobus sediminis</name>
    <dbReference type="NCBI Taxonomy" id="2606449"/>
    <lineage>
        <taxon>Bacteria</taxon>
        <taxon>Pseudomonadati</taxon>
        <taxon>Pseudomonadota</taxon>
        <taxon>Gammaproteobacteria</taxon>
        <taxon>Cellvibrionales</taxon>
        <taxon>Halieaceae</taxon>
        <taxon>Pseudohalioglobus</taxon>
    </lineage>
</organism>
<feature type="chain" id="PRO_5022921241" description="CARDB domain-containing protein" evidence="2">
    <location>
        <begin position="22"/>
        <end position="693"/>
    </location>
</feature>
<evidence type="ECO:0000313" key="5">
    <source>
        <dbReference type="Proteomes" id="UP000323708"/>
    </source>
</evidence>
<dbReference type="Gene3D" id="2.60.40.10">
    <property type="entry name" value="Immunoglobulins"/>
    <property type="match status" value="1"/>
</dbReference>
<feature type="signal peptide" evidence="2">
    <location>
        <begin position="1"/>
        <end position="21"/>
    </location>
</feature>
<keyword evidence="5" id="KW-1185">Reference proteome</keyword>
<comment type="caution">
    <text evidence="4">The sequence shown here is derived from an EMBL/GenBank/DDBJ whole genome shotgun (WGS) entry which is preliminary data.</text>
</comment>
<evidence type="ECO:0000256" key="1">
    <source>
        <dbReference type="SAM" id="MobiDB-lite"/>
    </source>
</evidence>
<name>A0A5B0WS44_9GAMM</name>
<protein>
    <recommendedName>
        <fullName evidence="3">CARDB domain-containing protein</fullName>
    </recommendedName>
</protein>
<evidence type="ECO:0000313" key="4">
    <source>
        <dbReference type="EMBL" id="KAA1189267.1"/>
    </source>
</evidence>